<gene>
    <name evidence="1" type="ORF">QM012_000157</name>
</gene>
<evidence type="ECO:0000313" key="1">
    <source>
        <dbReference type="EMBL" id="KAK6008254.1"/>
    </source>
</evidence>
<proteinExistence type="predicted"/>
<name>A0ABR0TUU2_AURPU</name>
<accession>A0ABR0TUU2</accession>
<dbReference type="Proteomes" id="UP001341245">
    <property type="component" value="Unassembled WGS sequence"/>
</dbReference>
<protein>
    <submittedName>
        <fullName evidence="1">Uncharacterized protein</fullName>
    </submittedName>
</protein>
<sequence>MERPPPGFMHSNNILETALYRFRCPEDVYSTMTPRDKEQLVPLAYRLLEKEHDALGLQNFCELRKQFGDASVAETEMHNILCFHFMQHYPWFMRKLNKGVRLFVGHLECHLTRCELWVGWHPSTNADAPPELKFYGECGDDIEDHPLKITPELRKYIQWHDSFETGFRIKHMSNGVVQEELNATMPAF</sequence>
<organism evidence="1 2">
    <name type="scientific">Aureobasidium pullulans</name>
    <name type="common">Black yeast</name>
    <name type="synonym">Pullularia pullulans</name>
    <dbReference type="NCBI Taxonomy" id="5580"/>
    <lineage>
        <taxon>Eukaryota</taxon>
        <taxon>Fungi</taxon>
        <taxon>Dikarya</taxon>
        <taxon>Ascomycota</taxon>
        <taxon>Pezizomycotina</taxon>
        <taxon>Dothideomycetes</taxon>
        <taxon>Dothideomycetidae</taxon>
        <taxon>Dothideales</taxon>
        <taxon>Saccotheciaceae</taxon>
        <taxon>Aureobasidium</taxon>
    </lineage>
</organism>
<dbReference type="EMBL" id="JASGXD010000001">
    <property type="protein sequence ID" value="KAK6008254.1"/>
    <property type="molecule type" value="Genomic_DNA"/>
</dbReference>
<reference evidence="1 2" key="1">
    <citation type="submission" date="2023-11" db="EMBL/GenBank/DDBJ databases">
        <title>Draft genome sequence and annotation of the polyextremotolerant black yeast-like fungus Aureobasidium pullulans NRRL 62042.</title>
        <authorList>
            <person name="Dielentheis-Frenken M.R.E."/>
            <person name="Wibberg D."/>
            <person name="Blank L.M."/>
            <person name="Tiso T."/>
        </authorList>
    </citation>
    <scope>NUCLEOTIDE SEQUENCE [LARGE SCALE GENOMIC DNA]</scope>
    <source>
        <strain evidence="1 2">NRRL 62042</strain>
    </source>
</reference>
<evidence type="ECO:0000313" key="2">
    <source>
        <dbReference type="Proteomes" id="UP001341245"/>
    </source>
</evidence>
<keyword evidence="2" id="KW-1185">Reference proteome</keyword>
<comment type="caution">
    <text evidence="1">The sequence shown here is derived from an EMBL/GenBank/DDBJ whole genome shotgun (WGS) entry which is preliminary data.</text>
</comment>